<evidence type="ECO:0000313" key="2">
    <source>
        <dbReference type="EMBL" id="TQM42393.1"/>
    </source>
</evidence>
<feature type="transmembrane region" description="Helical" evidence="1">
    <location>
        <begin position="59"/>
        <end position="77"/>
    </location>
</feature>
<keyword evidence="1" id="KW-0472">Membrane</keyword>
<dbReference type="EMBL" id="VFPJ01000001">
    <property type="protein sequence ID" value="TQM42393.1"/>
    <property type="molecule type" value="Genomic_DNA"/>
</dbReference>
<feature type="transmembrane region" description="Helical" evidence="1">
    <location>
        <begin position="7"/>
        <end position="26"/>
    </location>
</feature>
<dbReference type="RefSeq" id="WP_089081134.1">
    <property type="nucleotide sequence ID" value="NZ_VFPJ01000001.1"/>
</dbReference>
<keyword evidence="1" id="KW-0812">Transmembrane</keyword>
<proteinExistence type="predicted"/>
<sequence length="226" mass="26870">MNSLKKYLTFNNIRIAYFTLVFLDIICEANDVFFFKYFFKLLIAPTLLIFYYRFSNETSMVYILSIISMFICNILFLEGTKKYYFLAMCFNSLMYLLFLVYTYQHIKFKFSWLSIKIIFGFLSLNLIFLFLMGFHISLKLLPILNLMIFSSVLGSLVLPHYFTNENKAITLLVIAFSFSVVNVFIILINNFYLSLFIFEPLEFIVFTTQNFFFCWSFITINKLNAN</sequence>
<feature type="transmembrane region" description="Helical" evidence="1">
    <location>
        <begin position="83"/>
        <end position="103"/>
    </location>
</feature>
<feature type="transmembrane region" description="Helical" evidence="1">
    <location>
        <begin position="32"/>
        <end position="52"/>
    </location>
</feature>
<reference evidence="2 3" key="1">
    <citation type="submission" date="2019-06" db="EMBL/GenBank/DDBJ databases">
        <title>Genomic Encyclopedia of Archaeal and Bacterial Type Strains, Phase II (KMG-II): from individual species to whole genera.</title>
        <authorList>
            <person name="Goeker M."/>
        </authorList>
    </citation>
    <scope>NUCLEOTIDE SEQUENCE [LARGE SCALE GENOMIC DNA]</scope>
    <source>
        <strain evidence="2 3">DSM 24789</strain>
    </source>
</reference>
<dbReference type="Proteomes" id="UP000320773">
    <property type="component" value="Unassembled WGS sequence"/>
</dbReference>
<dbReference type="AlphaFoldDB" id="A0A543G8I3"/>
<gene>
    <name evidence="2" type="ORF">BC670_3451</name>
</gene>
<evidence type="ECO:0000256" key="1">
    <source>
        <dbReference type="SAM" id="Phobius"/>
    </source>
</evidence>
<feature type="transmembrane region" description="Helical" evidence="1">
    <location>
        <begin position="203"/>
        <end position="220"/>
    </location>
</feature>
<feature type="transmembrane region" description="Helical" evidence="1">
    <location>
        <begin position="143"/>
        <end position="162"/>
    </location>
</feature>
<name>A0A543G8I3_9FLAO</name>
<accession>A0A543G8I3</accession>
<organism evidence="2 3">
    <name type="scientific">Flavobacterium branchiophilum</name>
    <dbReference type="NCBI Taxonomy" id="55197"/>
    <lineage>
        <taxon>Bacteria</taxon>
        <taxon>Pseudomonadati</taxon>
        <taxon>Bacteroidota</taxon>
        <taxon>Flavobacteriia</taxon>
        <taxon>Flavobacteriales</taxon>
        <taxon>Flavobacteriaceae</taxon>
        <taxon>Flavobacterium</taxon>
    </lineage>
</organism>
<feature type="transmembrane region" description="Helical" evidence="1">
    <location>
        <begin position="115"/>
        <end position="137"/>
    </location>
</feature>
<comment type="caution">
    <text evidence="2">The sequence shown here is derived from an EMBL/GenBank/DDBJ whole genome shotgun (WGS) entry which is preliminary data.</text>
</comment>
<evidence type="ECO:0000313" key="3">
    <source>
        <dbReference type="Proteomes" id="UP000320773"/>
    </source>
</evidence>
<evidence type="ECO:0008006" key="4">
    <source>
        <dbReference type="Google" id="ProtNLM"/>
    </source>
</evidence>
<feature type="transmembrane region" description="Helical" evidence="1">
    <location>
        <begin position="169"/>
        <end position="191"/>
    </location>
</feature>
<protein>
    <recommendedName>
        <fullName evidence="4">YhhN-like protein</fullName>
    </recommendedName>
</protein>
<keyword evidence="1" id="KW-1133">Transmembrane helix</keyword>